<dbReference type="RefSeq" id="WP_148605433.1">
    <property type="nucleotide sequence ID" value="NZ_BSUV01000001.1"/>
</dbReference>
<dbReference type="Proteomes" id="UP000442244">
    <property type="component" value="Unassembled WGS sequence"/>
</dbReference>
<evidence type="ECO:0000313" key="1">
    <source>
        <dbReference type="EMBL" id="TYC47564.1"/>
    </source>
</evidence>
<accession>A0A6P2CPN8</accession>
<keyword evidence="2" id="KW-1185">Reference proteome</keyword>
<dbReference type="EMBL" id="SDGY01000001">
    <property type="protein sequence ID" value="TYC47564.1"/>
    <property type="molecule type" value="Genomic_DNA"/>
</dbReference>
<proteinExistence type="predicted"/>
<comment type="caution">
    <text evidence="1">The sequence shown here is derived from an EMBL/GenBank/DDBJ whole genome shotgun (WGS) entry which is preliminary data.</text>
</comment>
<reference evidence="1 2" key="1">
    <citation type="submission" date="2019-01" db="EMBL/GenBank/DDBJ databases">
        <title>Leuconostoc litchii sp. nov., a novel lactic acid bacterium isolated from lychee.</title>
        <authorList>
            <person name="Wang L.-T."/>
        </authorList>
    </citation>
    <scope>NUCLEOTIDE SEQUENCE [LARGE SCALE GENOMIC DNA]</scope>
    <source>
        <strain evidence="1 2">MB7</strain>
    </source>
</reference>
<evidence type="ECO:0000313" key="2">
    <source>
        <dbReference type="Proteomes" id="UP000442244"/>
    </source>
</evidence>
<dbReference type="AlphaFoldDB" id="A0A6P2CPN8"/>
<organism evidence="1 2">
    <name type="scientific">Leuconostoc litchii</name>
    <dbReference type="NCBI Taxonomy" id="1981069"/>
    <lineage>
        <taxon>Bacteria</taxon>
        <taxon>Bacillati</taxon>
        <taxon>Bacillota</taxon>
        <taxon>Bacilli</taxon>
        <taxon>Lactobacillales</taxon>
        <taxon>Lactobacillaceae</taxon>
        <taxon>Leuconostoc</taxon>
    </lineage>
</organism>
<gene>
    <name evidence="1" type="ORF">ESZ47_05370</name>
</gene>
<sequence>MNPKIKDLLDNVNNIYPGTVMTRVNGEETGELHIDQASQEILGQRLLIELENKTESDFLLGNELLKMLLTLNGITPQVFFALTFNDETLDEQLIQIATRMHRVVIHAITYRELAKQQITTLETANAYFAGLHEELTPETGEIDDESLWRLLMILDALAFADTINAQHFVSDLQRDYPLAYTAAKKLVQPILSADLKQARHIRHRIISLFTGVDEVLVQWGKPTINAKEYVTVTSVLSKRQLELPVNQVFTIFHSEMTDYQTQKTAYVGLSKTDTQNSFVVSPPENEADKPDFFKELYALKVSDLFRKLSLPYIERL</sequence>
<dbReference type="OrthoDB" id="2246846at2"/>
<name>A0A6P2CPN8_9LACO</name>
<protein>
    <submittedName>
        <fullName evidence="1">Nitrate ABC transporter ATPase</fullName>
    </submittedName>
</protein>